<evidence type="ECO:0000313" key="1">
    <source>
        <dbReference type="EMBL" id="JAD98556.1"/>
    </source>
</evidence>
<protein>
    <submittedName>
        <fullName evidence="1">Uncharacterized protein</fullName>
    </submittedName>
</protein>
<proteinExistence type="predicted"/>
<reference evidence="1" key="1">
    <citation type="submission" date="2014-09" db="EMBL/GenBank/DDBJ databases">
        <authorList>
            <person name="Magalhaes I.L.F."/>
            <person name="Oliveira U."/>
            <person name="Santos F.R."/>
            <person name="Vidigal T.H.D.A."/>
            <person name="Brescovit A.D."/>
            <person name="Santos A.J."/>
        </authorList>
    </citation>
    <scope>NUCLEOTIDE SEQUENCE</scope>
    <source>
        <tissue evidence="1">Shoot tissue taken approximately 20 cm above the soil surface</tissue>
    </source>
</reference>
<reference evidence="1" key="2">
    <citation type="journal article" date="2015" name="Data Brief">
        <title>Shoot transcriptome of the giant reed, Arundo donax.</title>
        <authorList>
            <person name="Barrero R.A."/>
            <person name="Guerrero F.D."/>
            <person name="Moolhuijzen P."/>
            <person name="Goolsby J.A."/>
            <person name="Tidwell J."/>
            <person name="Bellgard S.E."/>
            <person name="Bellgard M.I."/>
        </authorList>
    </citation>
    <scope>NUCLEOTIDE SEQUENCE</scope>
    <source>
        <tissue evidence="1">Shoot tissue taken approximately 20 cm above the soil surface</tissue>
    </source>
</reference>
<sequence length="44" mass="4961">MIKTGEIIWGSRWEYPSPHSAAELNSIILNVSIRGSTLGVYFCY</sequence>
<dbReference type="EMBL" id="GBRH01199339">
    <property type="protein sequence ID" value="JAD98556.1"/>
    <property type="molecule type" value="Transcribed_RNA"/>
</dbReference>
<name>A0A0A9EES7_ARUDO</name>
<organism evidence="1">
    <name type="scientific">Arundo donax</name>
    <name type="common">Giant reed</name>
    <name type="synonym">Donax arundinaceus</name>
    <dbReference type="NCBI Taxonomy" id="35708"/>
    <lineage>
        <taxon>Eukaryota</taxon>
        <taxon>Viridiplantae</taxon>
        <taxon>Streptophyta</taxon>
        <taxon>Embryophyta</taxon>
        <taxon>Tracheophyta</taxon>
        <taxon>Spermatophyta</taxon>
        <taxon>Magnoliopsida</taxon>
        <taxon>Liliopsida</taxon>
        <taxon>Poales</taxon>
        <taxon>Poaceae</taxon>
        <taxon>PACMAD clade</taxon>
        <taxon>Arundinoideae</taxon>
        <taxon>Arundineae</taxon>
        <taxon>Arundo</taxon>
    </lineage>
</organism>
<dbReference type="AlphaFoldDB" id="A0A0A9EES7"/>
<accession>A0A0A9EES7</accession>